<dbReference type="Gene3D" id="3.40.630.30">
    <property type="match status" value="1"/>
</dbReference>
<dbReference type="PANTHER" id="PTHR37450">
    <property type="entry name" value="CIPC PROTEIN"/>
    <property type="match status" value="1"/>
</dbReference>
<dbReference type="Proteomes" id="UP000190312">
    <property type="component" value="Unassembled WGS sequence"/>
</dbReference>
<dbReference type="GO" id="GO:0016747">
    <property type="term" value="F:acyltransferase activity, transferring groups other than amino-acyl groups"/>
    <property type="evidence" value="ECO:0007669"/>
    <property type="project" value="InterPro"/>
</dbReference>
<evidence type="ECO:0000313" key="2">
    <source>
        <dbReference type="EMBL" id="OOO07479.1"/>
    </source>
</evidence>
<dbReference type="EMBL" id="MKZY01000006">
    <property type="protein sequence ID" value="OOO07479.1"/>
    <property type="molecule type" value="Genomic_DNA"/>
</dbReference>
<dbReference type="VEuPathDB" id="FungiDB:AO090010000189"/>
<organism evidence="2 3">
    <name type="scientific">Aspergillus oryzae</name>
    <name type="common">Yellow koji mold</name>
    <dbReference type="NCBI Taxonomy" id="5062"/>
    <lineage>
        <taxon>Eukaryota</taxon>
        <taxon>Fungi</taxon>
        <taxon>Dikarya</taxon>
        <taxon>Ascomycota</taxon>
        <taxon>Pezizomycotina</taxon>
        <taxon>Eurotiomycetes</taxon>
        <taxon>Eurotiomycetidae</taxon>
        <taxon>Eurotiales</taxon>
        <taxon>Aspergillaceae</taxon>
        <taxon>Aspergillus</taxon>
        <taxon>Aspergillus subgen. Circumdati</taxon>
    </lineage>
</organism>
<gene>
    <name evidence="2" type="ORF">OAory_01039790</name>
</gene>
<dbReference type="InterPro" id="IPR000182">
    <property type="entry name" value="GNAT_dom"/>
</dbReference>
<dbReference type="Pfam" id="PF00583">
    <property type="entry name" value="Acetyltransf_1"/>
    <property type="match status" value="1"/>
</dbReference>
<dbReference type="InterPro" id="IPR016181">
    <property type="entry name" value="Acyl_CoA_acyltransferase"/>
</dbReference>
<evidence type="ECO:0000259" key="1">
    <source>
        <dbReference type="PROSITE" id="PS51186"/>
    </source>
</evidence>
<protein>
    <recommendedName>
        <fullName evidence="1">N-acetyltransferase domain-containing protein</fullName>
    </recommendedName>
</protein>
<dbReference type="InterPro" id="IPR022234">
    <property type="entry name" value="DUF3759"/>
</dbReference>
<dbReference type="Pfam" id="PF12585">
    <property type="entry name" value="DUF3759"/>
    <property type="match status" value="1"/>
</dbReference>
<sequence length="322" mass="36653">MTTPSYTIRAVEHSDIPALGELLYTSKLALNINRLLFKNWPNEATQRQNYLGALEGIDVDSPKSRTVVDNDTGEVIGHLALNRRRPVEKLEQSQGETKKPYLPNFFAPEVVTAVLEAVATINEEVKTFDRYEITYIVVKPEYRHRGIGKNLMDYVFNQARSAGVPVAVNAEPQIYEFFKRYDFHDTKHVDFDLAQWAPPYSGFGIFRQDHFHPNKMGFFDNDHENAQHHKEVYQKEGHEGHWSHDAIGGAAAYEAMKAFNDHQAKNGKPQDHAQAKQIAAGLATAAVTHLFETKGLNFIDREKAEYRAKKDAEEAIDRHYQG</sequence>
<comment type="caution">
    <text evidence="2">The sequence shown here is derived from an EMBL/GenBank/DDBJ whole genome shotgun (WGS) entry which is preliminary data.</text>
</comment>
<dbReference type="PANTHER" id="PTHR37450:SF1">
    <property type="entry name" value="CIPC PROTEIN"/>
    <property type="match status" value="1"/>
</dbReference>
<feature type="domain" description="N-acetyltransferase" evidence="1">
    <location>
        <begin position="6"/>
        <end position="221"/>
    </location>
</feature>
<accession>A0A1S9DEN1</accession>
<proteinExistence type="predicted"/>
<dbReference type="AlphaFoldDB" id="A0A1S9DEN1"/>
<name>A0A1S9DEN1_ASPOZ</name>
<dbReference type="PROSITE" id="PS51186">
    <property type="entry name" value="GNAT"/>
    <property type="match status" value="1"/>
</dbReference>
<reference evidence="2 3" key="1">
    <citation type="submission" date="2016-10" db="EMBL/GenBank/DDBJ databases">
        <title>Genome sequencing of Aspergillus oryzae BCC7051.</title>
        <authorList>
            <person name="Thammarongtham C."/>
            <person name="Vorapreeda T."/>
            <person name="Nookaew I."/>
            <person name="Srisuk T."/>
            <person name="Land M."/>
            <person name="Jeennor S."/>
            <person name="Laoteng K."/>
        </authorList>
    </citation>
    <scope>NUCLEOTIDE SEQUENCE [LARGE SCALE GENOMIC DNA]</scope>
    <source>
        <strain evidence="2 3">BCC7051</strain>
    </source>
</reference>
<dbReference type="SUPFAM" id="SSF55729">
    <property type="entry name" value="Acyl-CoA N-acyltransferases (Nat)"/>
    <property type="match status" value="1"/>
</dbReference>
<dbReference type="CDD" id="cd04301">
    <property type="entry name" value="NAT_SF"/>
    <property type="match status" value="1"/>
</dbReference>
<evidence type="ECO:0000313" key="3">
    <source>
        <dbReference type="Proteomes" id="UP000190312"/>
    </source>
</evidence>
<dbReference type="OrthoDB" id="410198at2759"/>
<dbReference type="VEuPathDB" id="FungiDB:AO090701001295"/>
<dbReference type="eggNOG" id="ENOG502SQSW">
    <property type="taxonomic scope" value="Eukaryota"/>
</dbReference>